<evidence type="ECO:0000313" key="1">
    <source>
        <dbReference type="EMBL" id="OHT04944.1"/>
    </source>
</evidence>
<organism evidence="1 2">
    <name type="scientific">Tritrichomonas foetus</name>
    <dbReference type="NCBI Taxonomy" id="1144522"/>
    <lineage>
        <taxon>Eukaryota</taxon>
        <taxon>Metamonada</taxon>
        <taxon>Parabasalia</taxon>
        <taxon>Tritrichomonadida</taxon>
        <taxon>Tritrichomonadidae</taxon>
        <taxon>Tritrichomonas</taxon>
    </lineage>
</organism>
<reference evidence="1" key="1">
    <citation type="submission" date="2016-10" db="EMBL/GenBank/DDBJ databases">
        <authorList>
            <person name="Benchimol M."/>
            <person name="Almeida L.G."/>
            <person name="Vasconcelos A.T."/>
            <person name="Perreira-Neves A."/>
            <person name="Rosa I.A."/>
            <person name="Tasca T."/>
            <person name="Bogo M.R."/>
            <person name="de Souza W."/>
        </authorList>
    </citation>
    <scope>NUCLEOTIDE SEQUENCE [LARGE SCALE GENOMIC DNA]</scope>
    <source>
        <strain evidence="1">K</strain>
    </source>
</reference>
<dbReference type="RefSeq" id="XP_068358080.1">
    <property type="nucleotide sequence ID" value="XM_068505553.1"/>
</dbReference>
<dbReference type="EMBL" id="MLAK01000775">
    <property type="protein sequence ID" value="OHT04944.1"/>
    <property type="molecule type" value="Genomic_DNA"/>
</dbReference>
<dbReference type="AlphaFoldDB" id="A0A1J4K2C7"/>
<keyword evidence="2" id="KW-1185">Reference proteome</keyword>
<dbReference type="GeneID" id="94840257"/>
<dbReference type="Proteomes" id="UP000179807">
    <property type="component" value="Unassembled WGS sequence"/>
</dbReference>
<protein>
    <submittedName>
        <fullName evidence="1">Uncharacterized protein</fullName>
    </submittedName>
</protein>
<dbReference type="VEuPathDB" id="TrichDB:TRFO_27447"/>
<evidence type="ECO:0000313" key="2">
    <source>
        <dbReference type="Proteomes" id="UP000179807"/>
    </source>
</evidence>
<accession>A0A1J4K2C7</accession>
<gene>
    <name evidence="1" type="ORF">TRFO_27447</name>
</gene>
<sequence length="76" mass="9229">MIGYLYIEFSTKYMPNLTYSKSAHHEYLFQKRHKKLSDTPNVYISSLKVCTTRMARRIRYISKKRSNDARFLFLDR</sequence>
<comment type="caution">
    <text evidence="1">The sequence shown here is derived from an EMBL/GenBank/DDBJ whole genome shotgun (WGS) entry which is preliminary data.</text>
</comment>
<name>A0A1J4K2C7_9EUKA</name>
<proteinExistence type="predicted"/>